<dbReference type="InterPro" id="IPR022385">
    <property type="entry name" value="Rhs_assc_core"/>
</dbReference>
<dbReference type="Gene3D" id="2.180.10.10">
    <property type="entry name" value="RHS repeat-associated core"/>
    <property type="match status" value="1"/>
</dbReference>
<reference evidence="2" key="1">
    <citation type="submission" date="2023-06" db="EMBL/GenBank/DDBJ databases">
        <title>Genome-scale phylogeny and comparative genomics of the fungal order Sordariales.</title>
        <authorList>
            <consortium name="Lawrence Berkeley National Laboratory"/>
            <person name="Hensen N."/>
            <person name="Bonometti L."/>
            <person name="Westerberg I."/>
            <person name="Brannstrom I.O."/>
            <person name="Guillou S."/>
            <person name="Cros-Aarteil S."/>
            <person name="Calhoun S."/>
            <person name="Haridas S."/>
            <person name="Kuo A."/>
            <person name="Mondo S."/>
            <person name="Pangilinan J."/>
            <person name="Riley R."/>
            <person name="LaButti K."/>
            <person name="Andreopoulos B."/>
            <person name="Lipzen A."/>
            <person name="Chen C."/>
            <person name="Yanf M."/>
            <person name="Daum C."/>
            <person name="Ng V."/>
            <person name="Clum A."/>
            <person name="Steindorff A."/>
            <person name="Ohm R."/>
            <person name="Martin F."/>
            <person name="Silar P."/>
            <person name="Natvig D."/>
            <person name="Lalanne C."/>
            <person name="Gautier V."/>
            <person name="Ament-velasquez S.L."/>
            <person name="Kruys A."/>
            <person name="Hutchinson M.I."/>
            <person name="Powell A.J."/>
            <person name="Barry K."/>
            <person name="Miller A.N."/>
            <person name="Grigoriev I.V."/>
            <person name="Debuchy R."/>
            <person name="Gladieux P."/>
            <person name="Thoren M.H."/>
            <person name="Johannesson H."/>
        </authorList>
    </citation>
    <scope>NUCLEOTIDE SEQUENCE</scope>
    <source>
        <strain evidence="2">SMH2392-1A</strain>
    </source>
</reference>
<sequence>MTRMPRRPSLEYDYGDKIIASTPTISPHKESSSPEGVSGSNIPAVTTATQEQTLYRYDATGKRVHKVTERIAPDGRSFLLKETVYIGGTFEVLRRLDSSGEASLEMHSLSIAESGRRLLLIDHRVVGSSSHHRAPATVYRHQLLNHQGSTETEPREAPKRYRFLGKELGDSTGFYHLGTWHYAAWLGRFTTADPLGHGDGLNVYQYAQSNPVILIDPGGTAVKLGQGLAADTGFTETVLRARLQAVTINSTTCNSNCQALAKTGIEYEISARADLFKIEYATDLSNYLVPNSLTMSRIMYTTTDLNGTILPVSASPLVAWAHGTTSNFAACGRSNYKALQYHFMVPYGIAEQGIAMKHFPVILASQSLWMDWIKYRLLGSARSKKDTALGKGPNRSQQSVNEFRTDLVAHGQNAIFPNWLVTGVGGVDVALL</sequence>
<dbReference type="NCBIfam" id="TIGR03696">
    <property type="entry name" value="Rhs_assc_core"/>
    <property type="match status" value="1"/>
</dbReference>
<evidence type="ECO:0000313" key="2">
    <source>
        <dbReference type="EMBL" id="KAK0703072.1"/>
    </source>
</evidence>
<accession>A0AA40DJJ2</accession>
<evidence type="ECO:0000313" key="3">
    <source>
        <dbReference type="Proteomes" id="UP001172101"/>
    </source>
</evidence>
<organism evidence="2 3">
    <name type="scientific">Lasiosphaeria miniovina</name>
    <dbReference type="NCBI Taxonomy" id="1954250"/>
    <lineage>
        <taxon>Eukaryota</taxon>
        <taxon>Fungi</taxon>
        <taxon>Dikarya</taxon>
        <taxon>Ascomycota</taxon>
        <taxon>Pezizomycotina</taxon>
        <taxon>Sordariomycetes</taxon>
        <taxon>Sordariomycetidae</taxon>
        <taxon>Sordariales</taxon>
        <taxon>Lasiosphaeriaceae</taxon>
        <taxon>Lasiosphaeria</taxon>
    </lineage>
</organism>
<evidence type="ECO:0008006" key="4">
    <source>
        <dbReference type="Google" id="ProtNLM"/>
    </source>
</evidence>
<gene>
    <name evidence="2" type="ORF">B0T26DRAFT_876224</name>
</gene>
<dbReference type="EMBL" id="JAUIRO010000008">
    <property type="protein sequence ID" value="KAK0703072.1"/>
    <property type="molecule type" value="Genomic_DNA"/>
</dbReference>
<dbReference type="AlphaFoldDB" id="A0AA40DJJ2"/>
<dbReference type="PANTHER" id="PTHR32305">
    <property type="match status" value="1"/>
</dbReference>
<feature type="region of interest" description="Disordered" evidence="1">
    <location>
        <begin position="21"/>
        <end position="43"/>
    </location>
</feature>
<dbReference type="PANTHER" id="PTHR32305:SF15">
    <property type="entry name" value="PROTEIN RHSA-RELATED"/>
    <property type="match status" value="1"/>
</dbReference>
<feature type="compositionally biased region" description="Polar residues" evidence="1">
    <location>
        <begin position="33"/>
        <end position="43"/>
    </location>
</feature>
<comment type="caution">
    <text evidence="2">The sequence shown here is derived from an EMBL/GenBank/DDBJ whole genome shotgun (WGS) entry which is preliminary data.</text>
</comment>
<dbReference type="GeneID" id="85331358"/>
<dbReference type="Gene3D" id="3.40.50.1820">
    <property type="entry name" value="alpha/beta hydrolase"/>
    <property type="match status" value="1"/>
</dbReference>
<keyword evidence="3" id="KW-1185">Reference proteome</keyword>
<proteinExistence type="predicted"/>
<dbReference type="RefSeq" id="XP_060289931.1">
    <property type="nucleotide sequence ID" value="XM_060448088.1"/>
</dbReference>
<protein>
    <recommendedName>
        <fullName evidence="4">RHS repeat-associated core domain-containing protein</fullName>
    </recommendedName>
</protein>
<evidence type="ECO:0000256" key="1">
    <source>
        <dbReference type="SAM" id="MobiDB-lite"/>
    </source>
</evidence>
<dbReference type="InterPro" id="IPR029058">
    <property type="entry name" value="AB_hydrolase_fold"/>
</dbReference>
<dbReference type="InterPro" id="IPR050708">
    <property type="entry name" value="T6SS_VgrG/RHS"/>
</dbReference>
<dbReference type="Proteomes" id="UP001172101">
    <property type="component" value="Unassembled WGS sequence"/>
</dbReference>
<name>A0AA40DJJ2_9PEZI</name>